<organism evidence="2 3">
    <name type="scientific">Limimaricola cinnabarinus LL-001</name>
    <dbReference type="NCBI Taxonomy" id="1337093"/>
    <lineage>
        <taxon>Bacteria</taxon>
        <taxon>Pseudomonadati</taxon>
        <taxon>Pseudomonadota</taxon>
        <taxon>Alphaproteobacteria</taxon>
        <taxon>Rhodobacterales</taxon>
        <taxon>Paracoccaceae</taxon>
        <taxon>Limimaricola</taxon>
    </lineage>
</organism>
<dbReference type="STRING" id="1337093.MBELCI_1865"/>
<dbReference type="OrthoDB" id="7856577at2"/>
<sequence>MRLWLRLVSLCLSLALLGGVMMHDTAGARMSFDMAASAVADAQDDLCPACDQNASEQLVCDLDCTAPLLSTEGSSEILPQTVAARSMTRSDDTALRTRRPGFDPAPPRTTILS</sequence>
<keyword evidence="3" id="KW-1185">Reference proteome</keyword>
<accession>U3AM60</accession>
<reference evidence="2" key="1">
    <citation type="journal article" date="2013" name="Genome Announc.">
        <title>Draft Genome Sequence of Loktanella cinnabarina LL-001T, Isolated from Deep-Sea Floor Sediment.</title>
        <authorList>
            <person name="Nishi S."/>
            <person name="Tsubouchi T."/>
            <person name="Takaki Y."/>
            <person name="Koyanagi R."/>
            <person name="Satoh N."/>
            <person name="Maruyama T."/>
            <person name="Hatada Y."/>
        </authorList>
    </citation>
    <scope>NUCLEOTIDE SEQUENCE [LARGE SCALE GENOMIC DNA]</scope>
    <source>
        <strain evidence="2">LL-001</strain>
    </source>
</reference>
<gene>
    <name evidence="2" type="ORF">MBELCI_1865</name>
</gene>
<feature type="region of interest" description="Disordered" evidence="1">
    <location>
        <begin position="86"/>
        <end position="113"/>
    </location>
</feature>
<comment type="caution">
    <text evidence="2">The sequence shown here is derived from an EMBL/GenBank/DDBJ whole genome shotgun (WGS) entry which is preliminary data.</text>
</comment>
<dbReference type="Proteomes" id="UP000016566">
    <property type="component" value="Unassembled WGS sequence"/>
</dbReference>
<evidence type="ECO:0000313" key="3">
    <source>
        <dbReference type="Proteomes" id="UP000016566"/>
    </source>
</evidence>
<proteinExistence type="predicted"/>
<name>U3AM60_9RHOB</name>
<evidence type="ECO:0000313" key="2">
    <source>
        <dbReference type="EMBL" id="GAD55813.1"/>
    </source>
</evidence>
<dbReference type="EMBL" id="BATB01000021">
    <property type="protein sequence ID" value="GAD55813.1"/>
    <property type="molecule type" value="Genomic_DNA"/>
</dbReference>
<evidence type="ECO:0000256" key="1">
    <source>
        <dbReference type="SAM" id="MobiDB-lite"/>
    </source>
</evidence>
<protein>
    <submittedName>
        <fullName evidence="2">Uncharacterized protein</fullName>
    </submittedName>
</protein>
<dbReference type="eggNOG" id="ENOG5033D72">
    <property type="taxonomic scope" value="Bacteria"/>
</dbReference>
<dbReference type="AlphaFoldDB" id="U3AM60"/>